<dbReference type="OrthoDB" id="4350047at2"/>
<evidence type="ECO:0000256" key="1">
    <source>
        <dbReference type="SAM" id="Phobius"/>
    </source>
</evidence>
<gene>
    <name evidence="2" type="ORF">DV20_29540</name>
</gene>
<dbReference type="AlphaFoldDB" id="A0A066TUA8"/>
<feature type="transmembrane region" description="Helical" evidence="1">
    <location>
        <begin position="176"/>
        <end position="197"/>
    </location>
</feature>
<organism evidence="2 3">
    <name type="scientific">Amycolatopsis rifamycinica</name>
    <dbReference type="NCBI Taxonomy" id="287986"/>
    <lineage>
        <taxon>Bacteria</taxon>
        <taxon>Bacillati</taxon>
        <taxon>Actinomycetota</taxon>
        <taxon>Actinomycetes</taxon>
        <taxon>Pseudonocardiales</taxon>
        <taxon>Pseudonocardiaceae</taxon>
        <taxon>Amycolatopsis</taxon>
    </lineage>
</organism>
<feature type="transmembrane region" description="Helical" evidence="1">
    <location>
        <begin position="66"/>
        <end position="87"/>
    </location>
</feature>
<reference evidence="2 3" key="1">
    <citation type="submission" date="2014-05" db="EMBL/GenBank/DDBJ databases">
        <title>Draft genome sequence of Amycolatopsis rifamycinica DSM 46095.</title>
        <authorList>
            <person name="Lal R."/>
            <person name="Saxena A."/>
            <person name="Kumari R."/>
            <person name="Mukherjee U."/>
            <person name="Singh P."/>
            <person name="Sangwan N."/>
            <person name="Mahato N.K."/>
        </authorList>
    </citation>
    <scope>NUCLEOTIDE SEQUENCE [LARGE SCALE GENOMIC DNA]</scope>
    <source>
        <strain evidence="2 3">DSM 46095</strain>
    </source>
</reference>
<evidence type="ECO:0000313" key="3">
    <source>
        <dbReference type="Proteomes" id="UP000027345"/>
    </source>
</evidence>
<sequence>MVEEPGRLERLVEAGKAVIPPLTLLSALLFYFGYVSARSQYEYFGVDVDTIGLGTQDYIMRSPQPLLTPLLVFAAAAAGSIAVHAAIRRRIHPGASARTVARMRRMGRAGQVAGPAVLAGGLLLLSGYPLLRDWRLYGLVTPLLIALGGTLYGSGAAIGRLLRPPPAPSGRASTTLVYLVVAVSAFWMTATVAQWSGRGLAMDRANRLGRLPSVILNTRESLFLRSPGVLETKLPASEGQTFHYRYRNLRLLIHGKDRMFLVPDRWSASNATIIVPLDGSVRVQFQFQNQPP</sequence>
<dbReference type="Proteomes" id="UP000027345">
    <property type="component" value="Unassembled WGS sequence"/>
</dbReference>
<comment type="caution">
    <text evidence="2">The sequence shown here is derived from an EMBL/GenBank/DDBJ whole genome shotgun (WGS) entry which is preliminary data.</text>
</comment>
<dbReference type="STRING" id="287986.DV20_29540"/>
<proteinExistence type="predicted"/>
<feature type="transmembrane region" description="Helical" evidence="1">
    <location>
        <begin position="134"/>
        <end position="155"/>
    </location>
</feature>
<dbReference type="eggNOG" id="ENOG502ZD2Q">
    <property type="taxonomic scope" value="Bacteria"/>
</dbReference>
<protein>
    <submittedName>
        <fullName evidence="2">Uncharacterized protein</fullName>
    </submittedName>
</protein>
<accession>A0A066TUA8</accession>
<name>A0A066TUA8_9PSEU</name>
<keyword evidence="1" id="KW-0472">Membrane</keyword>
<dbReference type="EMBL" id="JMQI01000062">
    <property type="protein sequence ID" value="KDN18736.1"/>
    <property type="molecule type" value="Genomic_DNA"/>
</dbReference>
<feature type="transmembrane region" description="Helical" evidence="1">
    <location>
        <begin position="17"/>
        <end position="37"/>
    </location>
</feature>
<evidence type="ECO:0000313" key="2">
    <source>
        <dbReference type="EMBL" id="KDN18736.1"/>
    </source>
</evidence>
<keyword evidence="3" id="KW-1185">Reference proteome</keyword>
<feature type="transmembrane region" description="Helical" evidence="1">
    <location>
        <begin position="108"/>
        <end position="128"/>
    </location>
</feature>
<keyword evidence="1" id="KW-0812">Transmembrane</keyword>
<keyword evidence="1" id="KW-1133">Transmembrane helix</keyword>